<dbReference type="Proteomes" id="UP000243073">
    <property type="component" value="Unassembled WGS sequence"/>
</dbReference>
<comment type="caution">
    <text evidence="1">The sequence shown here is derived from an EMBL/GenBank/DDBJ whole genome shotgun (WGS) entry which is preliminary data.</text>
</comment>
<keyword evidence="2" id="KW-1185">Reference proteome</keyword>
<evidence type="ECO:0000313" key="2">
    <source>
        <dbReference type="Proteomes" id="UP000243073"/>
    </source>
</evidence>
<sequence length="146" mass="16647">MTLLFARVLTTTELDDLDFFATTVSYDFSNYFATVDVRNTNFNVFTLGNHQHFVEFNRSAGFNVQLFQTYHLPFGYTVLFSAALDYRVHDYNSEYGTFTLFGPCTKTVLQWSRIVRNLIPRDKGATAKKSVCSGLRAKPGRVTLSL</sequence>
<dbReference type="AntiFam" id="ANF00191">
    <property type="entry name" value="Shadow ORF (opposite rplU)"/>
</dbReference>
<protein>
    <submittedName>
        <fullName evidence="1">Uncharacterized protein</fullName>
    </submittedName>
</protein>
<gene>
    <name evidence="1" type="ORF">BFR47_10410</name>
</gene>
<proteinExistence type="predicted"/>
<evidence type="ECO:0000313" key="1">
    <source>
        <dbReference type="EMBL" id="OIN13555.1"/>
    </source>
</evidence>
<dbReference type="EMBL" id="MDKE01000006">
    <property type="protein sequence ID" value="OIN13555.1"/>
    <property type="molecule type" value="Genomic_DNA"/>
</dbReference>
<accession>A0A1J4QJV0</accession>
<organism evidence="1 2">
    <name type="scientific">Oceanisphaera psychrotolerans</name>
    <dbReference type="NCBI Taxonomy" id="1414654"/>
    <lineage>
        <taxon>Bacteria</taxon>
        <taxon>Pseudomonadati</taxon>
        <taxon>Pseudomonadota</taxon>
        <taxon>Gammaproteobacteria</taxon>
        <taxon>Aeromonadales</taxon>
        <taxon>Aeromonadaceae</taxon>
        <taxon>Oceanisphaera</taxon>
    </lineage>
</organism>
<dbReference type="STRING" id="1414654.BFR47_10410"/>
<dbReference type="AlphaFoldDB" id="A0A1J4QJV0"/>
<name>A0A1J4QJV0_9GAMM</name>
<reference evidence="1 2" key="1">
    <citation type="submission" date="2016-07" db="EMBL/GenBank/DDBJ databases">
        <title>Draft Genome Sequence of Oceanisphaera psychrotolerans, isolated from coastal sediment samples.</title>
        <authorList>
            <person name="Zhuo S."/>
            <person name="Ruan Z."/>
        </authorList>
    </citation>
    <scope>NUCLEOTIDE SEQUENCE [LARGE SCALE GENOMIC DNA]</scope>
    <source>
        <strain evidence="1 2">LAM-WHM-ZC</strain>
    </source>
</reference>